<dbReference type="PROSITE" id="PS00409">
    <property type="entry name" value="PROKAR_NTER_METHYL"/>
    <property type="match status" value="1"/>
</dbReference>
<keyword evidence="1" id="KW-1133">Transmembrane helix</keyword>
<name>A0A1T4YFZ5_9BACT</name>
<dbReference type="EMBL" id="FUYE01000010">
    <property type="protein sequence ID" value="SKB00694.1"/>
    <property type="molecule type" value="Genomic_DNA"/>
</dbReference>
<evidence type="ECO:0000256" key="1">
    <source>
        <dbReference type="SAM" id="Phobius"/>
    </source>
</evidence>
<dbReference type="Proteomes" id="UP000190774">
    <property type="component" value="Unassembled WGS sequence"/>
</dbReference>
<keyword evidence="1" id="KW-0812">Transmembrane</keyword>
<organism evidence="2 3">
    <name type="scientific">Prosthecobacter debontii</name>
    <dbReference type="NCBI Taxonomy" id="48467"/>
    <lineage>
        <taxon>Bacteria</taxon>
        <taxon>Pseudomonadati</taxon>
        <taxon>Verrucomicrobiota</taxon>
        <taxon>Verrucomicrobiia</taxon>
        <taxon>Verrucomicrobiales</taxon>
        <taxon>Verrucomicrobiaceae</taxon>
        <taxon>Prosthecobacter</taxon>
    </lineage>
</organism>
<sequence>MFIHPPVRKVSGGFTLLEVIAALALISLIIGGVYGVADGALRLSTSMNKARIAEMRVTNFVNQWRDYLENVPPTIQLSSGLEKVSRGAAGTLLIEGGQVPFAWTASLRLADAVEFATVKAEDRKSLMLVVRHLKLLEKPTALDHYETLAELPLLKGLKEFKTQFYDPIEKRWYSSWDPRKQPRPPLFMRLHFAFNDDPREHEFTFWIANDLQPLQAAVTPPANIQQP</sequence>
<gene>
    <name evidence="2" type="ORF">SAMN02745166_03207</name>
</gene>
<evidence type="ECO:0000313" key="3">
    <source>
        <dbReference type="Proteomes" id="UP000190774"/>
    </source>
</evidence>
<keyword evidence="3" id="KW-1185">Reference proteome</keyword>
<protein>
    <submittedName>
        <fullName evidence="2">Prepilin-type N-terminal cleavage/methylation domain-containing protein</fullName>
    </submittedName>
</protein>
<keyword evidence="1" id="KW-0472">Membrane</keyword>
<proteinExistence type="predicted"/>
<feature type="transmembrane region" description="Helical" evidence="1">
    <location>
        <begin position="20"/>
        <end position="41"/>
    </location>
</feature>
<dbReference type="OrthoDB" id="191860at2"/>
<dbReference type="STRING" id="48467.SAMN02745166_03207"/>
<dbReference type="InterPro" id="IPR012902">
    <property type="entry name" value="N_methyl_site"/>
</dbReference>
<evidence type="ECO:0000313" key="2">
    <source>
        <dbReference type="EMBL" id="SKB00694.1"/>
    </source>
</evidence>
<reference evidence="3" key="1">
    <citation type="submission" date="2017-02" db="EMBL/GenBank/DDBJ databases">
        <authorList>
            <person name="Varghese N."/>
            <person name="Submissions S."/>
        </authorList>
    </citation>
    <scope>NUCLEOTIDE SEQUENCE [LARGE SCALE GENOMIC DNA]</scope>
    <source>
        <strain evidence="3">ATCC 700200</strain>
    </source>
</reference>
<dbReference type="NCBIfam" id="TIGR02532">
    <property type="entry name" value="IV_pilin_GFxxxE"/>
    <property type="match status" value="1"/>
</dbReference>
<dbReference type="RefSeq" id="WP_078814386.1">
    <property type="nucleotide sequence ID" value="NZ_FUYE01000010.1"/>
</dbReference>
<dbReference type="Pfam" id="PF07963">
    <property type="entry name" value="N_methyl"/>
    <property type="match status" value="1"/>
</dbReference>
<accession>A0A1T4YFZ5</accession>
<dbReference type="AlphaFoldDB" id="A0A1T4YFZ5"/>